<dbReference type="EMBL" id="JAMZIH010007063">
    <property type="protein sequence ID" value="KAJ1673345.1"/>
    <property type="molecule type" value="Genomic_DNA"/>
</dbReference>
<reference evidence="1" key="1">
    <citation type="submission" date="2022-06" db="EMBL/GenBank/DDBJ databases">
        <title>Phylogenomic reconstructions and comparative analyses of Kickxellomycotina fungi.</title>
        <authorList>
            <person name="Reynolds N.K."/>
            <person name="Stajich J.E."/>
            <person name="Barry K."/>
            <person name="Grigoriev I.V."/>
            <person name="Crous P."/>
            <person name="Smith M.E."/>
        </authorList>
    </citation>
    <scope>NUCLEOTIDE SEQUENCE</scope>
    <source>
        <strain evidence="1">RSA 2271</strain>
    </source>
</reference>
<name>A0ACC1HD81_9FUNG</name>
<keyword evidence="2" id="KW-1185">Reference proteome</keyword>
<organism evidence="1 2">
    <name type="scientific">Spiromyces aspiralis</name>
    <dbReference type="NCBI Taxonomy" id="68401"/>
    <lineage>
        <taxon>Eukaryota</taxon>
        <taxon>Fungi</taxon>
        <taxon>Fungi incertae sedis</taxon>
        <taxon>Zoopagomycota</taxon>
        <taxon>Kickxellomycotina</taxon>
        <taxon>Kickxellomycetes</taxon>
        <taxon>Kickxellales</taxon>
        <taxon>Kickxellaceae</taxon>
        <taxon>Spiromyces</taxon>
    </lineage>
</organism>
<sequence length="97" mass="10821">MGTIGDQLNAIKELSLTIHHAYSTSEYASLCSIFQFGSETFDALTQTLQNASDVSSCTNVIESSSLRKFADEYFKLLSAYEESTPMERWKLMASVFS</sequence>
<accession>A0ACC1HD81</accession>
<evidence type="ECO:0000313" key="2">
    <source>
        <dbReference type="Proteomes" id="UP001145114"/>
    </source>
</evidence>
<comment type="caution">
    <text evidence="1">The sequence shown here is derived from an EMBL/GenBank/DDBJ whole genome shotgun (WGS) entry which is preliminary data.</text>
</comment>
<protein>
    <submittedName>
        <fullName evidence="1">Uncharacterized protein</fullName>
    </submittedName>
</protein>
<gene>
    <name evidence="1" type="ORF">EV182_005417</name>
</gene>
<dbReference type="Proteomes" id="UP001145114">
    <property type="component" value="Unassembled WGS sequence"/>
</dbReference>
<evidence type="ECO:0000313" key="1">
    <source>
        <dbReference type="EMBL" id="KAJ1673345.1"/>
    </source>
</evidence>
<proteinExistence type="predicted"/>